<dbReference type="EMBL" id="KV423917">
    <property type="protein sequence ID" value="KZT62285.1"/>
    <property type="molecule type" value="Genomic_DNA"/>
</dbReference>
<dbReference type="PROSITE" id="PS50004">
    <property type="entry name" value="C2"/>
    <property type="match status" value="1"/>
</dbReference>
<dbReference type="Proteomes" id="UP000076842">
    <property type="component" value="Unassembled WGS sequence"/>
</dbReference>
<dbReference type="InterPro" id="IPR035892">
    <property type="entry name" value="C2_domain_sf"/>
</dbReference>
<feature type="region of interest" description="Disordered" evidence="1">
    <location>
        <begin position="43"/>
        <end position="69"/>
    </location>
</feature>
<sequence>MARNAERYDVQLTFHRAAHIPIGDFPALASDPFLVASLFPHSPNPPSHSHPNPSSSSSSSSPPPSLIPLQYRTPTVRRTLTPTWDAHWIVGGVPPAGVRLELEMRDEDPGDHDDLLGVTGWDFPPCNSDPSSASASEGVDADADAATKAEVGSSSGAGSRSGRLYPGLEARGVELKIFKRKGTVRSHAFTYLAAAASPNKVSRHGRVWVSLRVLGPSGDDDAAQGVGGMYTLGPHHWSEHFSPLLGHVTHTRLGTSAPSSSETRDTPDFPAYQLQLSGPLPPSLKFQYVAYRPFIGLLFSRKGWRGWALNRALRKQHDVVYGYGRRTRYGVVGLPQREGEGEGEGGKGDVPHGATSDGAKPDATEHDGPESEPNVSAPASDPAPASSPSPSPFSATSSQDLAARFLSMTSYGTGGRLFTYVLMLDGQWRFTETGPAFAVQFLSKHSMHSGVATWIAFSGEFFVRRLEGRGGASDGSDAAEGGRGAAGSAAQSEEEEDQDPAHYELVIDNDSGTYRPNKAQLPDLHAFLTSPRNLCALGKVTVMDGFDETLKGWKERQERGKEDPVKGEDARGAPAPPEHGEEPALVQRRGSSLRGRIEGKVMGKVEETAGEHEREEAAAR</sequence>
<name>A0A165JUF3_9BASI</name>
<accession>A0A165JUF3</accession>
<feature type="region of interest" description="Disordered" evidence="1">
    <location>
        <begin position="553"/>
        <end position="620"/>
    </location>
</feature>
<dbReference type="OrthoDB" id="73919at2759"/>
<dbReference type="Gene3D" id="2.60.40.150">
    <property type="entry name" value="C2 domain"/>
    <property type="match status" value="1"/>
</dbReference>
<proteinExistence type="predicted"/>
<feature type="region of interest" description="Disordered" evidence="1">
    <location>
        <begin position="126"/>
        <end position="164"/>
    </location>
</feature>
<reference evidence="3 4" key="1">
    <citation type="journal article" date="2016" name="Mol. Biol. Evol.">
        <title>Comparative Genomics of Early-Diverging Mushroom-Forming Fungi Provides Insights into the Origins of Lignocellulose Decay Capabilities.</title>
        <authorList>
            <person name="Nagy L.G."/>
            <person name="Riley R."/>
            <person name="Tritt A."/>
            <person name="Adam C."/>
            <person name="Daum C."/>
            <person name="Floudas D."/>
            <person name="Sun H."/>
            <person name="Yadav J.S."/>
            <person name="Pangilinan J."/>
            <person name="Larsson K.H."/>
            <person name="Matsuura K."/>
            <person name="Barry K."/>
            <person name="Labutti K."/>
            <person name="Kuo R."/>
            <person name="Ohm R.A."/>
            <person name="Bhattacharya S.S."/>
            <person name="Shirouzu T."/>
            <person name="Yoshinaga Y."/>
            <person name="Martin F.M."/>
            <person name="Grigoriev I.V."/>
            <person name="Hibbett D.S."/>
        </authorList>
    </citation>
    <scope>NUCLEOTIDE SEQUENCE [LARGE SCALE GENOMIC DNA]</scope>
    <source>
        <strain evidence="3 4">HHB12733</strain>
    </source>
</reference>
<feature type="compositionally biased region" description="Low complexity" evidence="1">
    <location>
        <begin position="49"/>
        <end position="60"/>
    </location>
</feature>
<dbReference type="AlphaFoldDB" id="A0A165JUF3"/>
<feature type="compositionally biased region" description="Basic and acidic residues" evidence="1">
    <location>
        <begin position="337"/>
        <end position="350"/>
    </location>
</feature>
<organism evidence="3 4">
    <name type="scientific">Calocera cornea HHB12733</name>
    <dbReference type="NCBI Taxonomy" id="1353952"/>
    <lineage>
        <taxon>Eukaryota</taxon>
        <taxon>Fungi</taxon>
        <taxon>Dikarya</taxon>
        <taxon>Basidiomycota</taxon>
        <taxon>Agaricomycotina</taxon>
        <taxon>Dacrymycetes</taxon>
        <taxon>Dacrymycetales</taxon>
        <taxon>Dacrymycetaceae</taxon>
        <taxon>Calocera</taxon>
    </lineage>
</organism>
<evidence type="ECO:0000313" key="3">
    <source>
        <dbReference type="EMBL" id="KZT62285.1"/>
    </source>
</evidence>
<dbReference type="InterPro" id="IPR000008">
    <property type="entry name" value="C2_dom"/>
</dbReference>
<evidence type="ECO:0000256" key="1">
    <source>
        <dbReference type="SAM" id="MobiDB-lite"/>
    </source>
</evidence>
<dbReference type="PANTHER" id="PTHR47800:SF5">
    <property type="entry name" value="FER-1-LIKE PROTEIN 6"/>
    <property type="match status" value="1"/>
</dbReference>
<dbReference type="STRING" id="1353952.A0A165JUF3"/>
<evidence type="ECO:0000313" key="4">
    <source>
        <dbReference type="Proteomes" id="UP000076842"/>
    </source>
</evidence>
<feature type="compositionally biased region" description="Basic and acidic residues" evidence="1">
    <location>
        <begin position="553"/>
        <end position="571"/>
    </location>
</feature>
<dbReference type="InParanoid" id="A0A165JUF3"/>
<feature type="compositionally biased region" description="Basic and acidic residues" evidence="1">
    <location>
        <begin position="359"/>
        <end position="369"/>
    </location>
</feature>
<feature type="region of interest" description="Disordered" evidence="1">
    <location>
        <begin position="469"/>
        <end position="500"/>
    </location>
</feature>
<feature type="compositionally biased region" description="Low complexity" evidence="1">
    <location>
        <begin position="152"/>
        <end position="163"/>
    </location>
</feature>
<feature type="compositionally biased region" description="Basic and acidic residues" evidence="1">
    <location>
        <begin position="595"/>
        <end position="620"/>
    </location>
</feature>
<feature type="region of interest" description="Disordered" evidence="1">
    <location>
        <begin position="334"/>
        <end position="396"/>
    </location>
</feature>
<dbReference type="SUPFAM" id="SSF49562">
    <property type="entry name" value="C2 domain (Calcium/lipid-binding domain, CaLB)"/>
    <property type="match status" value="1"/>
</dbReference>
<evidence type="ECO:0000259" key="2">
    <source>
        <dbReference type="PROSITE" id="PS50004"/>
    </source>
</evidence>
<dbReference type="PANTHER" id="PTHR47800">
    <property type="entry name" value="C2 DOMAIN-CONTAINING PROTEIN"/>
    <property type="match status" value="1"/>
</dbReference>
<keyword evidence="4" id="KW-1185">Reference proteome</keyword>
<gene>
    <name evidence="3" type="ORF">CALCODRAFT_552634</name>
</gene>
<feature type="domain" description="C2" evidence="2">
    <location>
        <begin position="1"/>
        <end position="136"/>
    </location>
</feature>
<dbReference type="GO" id="GO:0010628">
    <property type="term" value="P:positive regulation of gene expression"/>
    <property type="evidence" value="ECO:0007669"/>
    <property type="project" value="TreeGrafter"/>
</dbReference>
<protein>
    <recommendedName>
        <fullName evidence="2">C2 domain-containing protein</fullName>
    </recommendedName>
</protein>